<dbReference type="Proteomes" id="UP000441772">
    <property type="component" value="Unassembled WGS sequence"/>
</dbReference>
<gene>
    <name evidence="5" type="ORF">F7D09_1502</name>
</gene>
<dbReference type="PROSITE" id="PS50935">
    <property type="entry name" value="SSB"/>
    <property type="match status" value="1"/>
</dbReference>
<evidence type="ECO:0000256" key="4">
    <source>
        <dbReference type="SAM" id="MobiDB-lite"/>
    </source>
</evidence>
<organism evidence="5 6">
    <name type="scientific">Bifidobacterium leontopitheci</name>
    <dbReference type="NCBI Taxonomy" id="2650774"/>
    <lineage>
        <taxon>Bacteria</taxon>
        <taxon>Bacillati</taxon>
        <taxon>Actinomycetota</taxon>
        <taxon>Actinomycetes</taxon>
        <taxon>Bifidobacteriales</taxon>
        <taxon>Bifidobacteriaceae</taxon>
        <taxon>Bifidobacterium</taxon>
    </lineage>
</organism>
<dbReference type="InterPro" id="IPR011344">
    <property type="entry name" value="ssDNA-bd"/>
</dbReference>
<sequence>MAIQQGMVTITGFIGAEPESYSKAGAKDVCSFRVGSTRGYRELKTGQWRSLPTTWLTVKAFRTLAVNVRHSLHRGDAVIVTGVLATDEWVTQKGEKRSRTVLEASNIGHDLNYGITELKRVMKANRNATEQEAQQAAGAANAAANADGTGIPPAGAGFDPHVPPGNGQVVTPVDVLSPPGAQSDGGQSDAGQPDGGQPGGYADASASASDGYAEAPLDEPLDGSMDDFAGDDEFS</sequence>
<evidence type="ECO:0000256" key="3">
    <source>
        <dbReference type="RuleBase" id="RU000524"/>
    </source>
</evidence>
<dbReference type="CDD" id="cd04496">
    <property type="entry name" value="SSB_OBF"/>
    <property type="match status" value="1"/>
</dbReference>
<dbReference type="Gene3D" id="2.40.50.140">
    <property type="entry name" value="Nucleic acid-binding proteins"/>
    <property type="match status" value="1"/>
</dbReference>
<keyword evidence="6" id="KW-1185">Reference proteome</keyword>
<dbReference type="InterPro" id="IPR000424">
    <property type="entry name" value="Primosome_PriB/ssb"/>
</dbReference>
<protein>
    <recommendedName>
        <fullName evidence="3">Single-stranded DNA-binding protein</fullName>
    </recommendedName>
</protein>
<dbReference type="Pfam" id="PF00436">
    <property type="entry name" value="SSB"/>
    <property type="match status" value="1"/>
</dbReference>
<evidence type="ECO:0000313" key="5">
    <source>
        <dbReference type="EMBL" id="KAB7790017.1"/>
    </source>
</evidence>
<feature type="compositionally biased region" description="Acidic residues" evidence="4">
    <location>
        <begin position="216"/>
        <end position="235"/>
    </location>
</feature>
<keyword evidence="1 2" id="KW-0238">DNA-binding</keyword>
<feature type="region of interest" description="Disordered" evidence="4">
    <location>
        <begin position="127"/>
        <end position="235"/>
    </location>
</feature>
<dbReference type="GO" id="GO:0009295">
    <property type="term" value="C:nucleoid"/>
    <property type="evidence" value="ECO:0007669"/>
    <property type="project" value="TreeGrafter"/>
</dbReference>
<dbReference type="PANTHER" id="PTHR10302">
    <property type="entry name" value="SINGLE-STRANDED DNA-BINDING PROTEIN"/>
    <property type="match status" value="1"/>
</dbReference>
<accession>A0A6I1GKX3</accession>
<dbReference type="PANTHER" id="PTHR10302:SF0">
    <property type="entry name" value="SINGLE-STRANDED DNA-BINDING PROTEIN, MITOCHONDRIAL"/>
    <property type="match status" value="1"/>
</dbReference>
<feature type="compositionally biased region" description="Low complexity" evidence="4">
    <location>
        <begin position="200"/>
        <end position="213"/>
    </location>
</feature>
<name>A0A6I1GKX3_9BIFI</name>
<feature type="compositionally biased region" description="Low complexity" evidence="4">
    <location>
        <begin position="180"/>
        <end position="192"/>
    </location>
</feature>
<proteinExistence type="predicted"/>
<reference evidence="5 6" key="1">
    <citation type="submission" date="2019-09" db="EMBL/GenBank/DDBJ databases">
        <title>Characterization of the phylogenetic diversity of two novel species belonging to the genus Bifidobacterium: Bifidobacterium cebidarum sp. nov. and Bifidobacterium leontopitheci sp. nov.</title>
        <authorList>
            <person name="Lugli G.A."/>
            <person name="Duranti S."/>
            <person name="Milani C."/>
            <person name="Turroni F."/>
            <person name="Ventura M."/>
        </authorList>
    </citation>
    <scope>NUCLEOTIDE SEQUENCE [LARGE SCALE GENOMIC DNA]</scope>
    <source>
        <strain evidence="5 6">LMG 31471</strain>
    </source>
</reference>
<dbReference type="RefSeq" id="WP_152234823.1">
    <property type="nucleotide sequence ID" value="NZ_JBHSKZ010000060.1"/>
</dbReference>
<comment type="caution">
    <text evidence="5">The sequence shown here is derived from an EMBL/GenBank/DDBJ whole genome shotgun (WGS) entry which is preliminary data.</text>
</comment>
<dbReference type="NCBIfam" id="TIGR00621">
    <property type="entry name" value="ssb"/>
    <property type="match status" value="1"/>
</dbReference>
<dbReference type="InterPro" id="IPR012340">
    <property type="entry name" value="NA-bd_OB-fold"/>
</dbReference>
<evidence type="ECO:0000256" key="2">
    <source>
        <dbReference type="PROSITE-ProRule" id="PRU00252"/>
    </source>
</evidence>
<dbReference type="EMBL" id="WBVT01000024">
    <property type="protein sequence ID" value="KAB7790017.1"/>
    <property type="molecule type" value="Genomic_DNA"/>
</dbReference>
<dbReference type="AlphaFoldDB" id="A0A6I1GKX3"/>
<dbReference type="GO" id="GO:0006260">
    <property type="term" value="P:DNA replication"/>
    <property type="evidence" value="ECO:0007669"/>
    <property type="project" value="InterPro"/>
</dbReference>
<feature type="compositionally biased region" description="Low complexity" evidence="4">
    <location>
        <begin position="127"/>
        <end position="146"/>
    </location>
</feature>
<evidence type="ECO:0000313" key="6">
    <source>
        <dbReference type="Proteomes" id="UP000441772"/>
    </source>
</evidence>
<dbReference type="SUPFAM" id="SSF50249">
    <property type="entry name" value="Nucleic acid-binding proteins"/>
    <property type="match status" value="1"/>
</dbReference>
<evidence type="ECO:0000256" key="1">
    <source>
        <dbReference type="ARBA" id="ARBA00023125"/>
    </source>
</evidence>
<dbReference type="GO" id="GO:0003697">
    <property type="term" value="F:single-stranded DNA binding"/>
    <property type="evidence" value="ECO:0007669"/>
    <property type="project" value="InterPro"/>
</dbReference>